<evidence type="ECO:0000256" key="1">
    <source>
        <dbReference type="ARBA" id="ARBA00004651"/>
    </source>
</evidence>
<dbReference type="InterPro" id="IPR037294">
    <property type="entry name" value="ABC_BtuC-like"/>
</dbReference>
<proteinExistence type="inferred from homology"/>
<feature type="transmembrane region" description="Helical" evidence="9">
    <location>
        <begin position="201"/>
        <end position="221"/>
    </location>
</feature>
<evidence type="ECO:0000256" key="2">
    <source>
        <dbReference type="ARBA" id="ARBA00007935"/>
    </source>
</evidence>
<dbReference type="PANTHER" id="PTHR30472:SF1">
    <property type="entry name" value="FE(3+) DICITRATE TRANSPORT SYSTEM PERMEASE PROTEIN FECC-RELATED"/>
    <property type="match status" value="1"/>
</dbReference>
<keyword evidence="6 9" id="KW-1133">Transmembrane helix</keyword>
<keyword evidence="4" id="KW-1003">Cell membrane</keyword>
<keyword evidence="11" id="KW-1185">Reference proteome</keyword>
<feature type="transmembrane region" description="Helical" evidence="9">
    <location>
        <begin position="331"/>
        <end position="354"/>
    </location>
</feature>
<feature type="transmembrane region" description="Helical" evidence="9">
    <location>
        <begin position="361"/>
        <end position="378"/>
    </location>
</feature>
<evidence type="ECO:0000256" key="8">
    <source>
        <dbReference type="SAM" id="MobiDB-lite"/>
    </source>
</evidence>
<feature type="transmembrane region" description="Helical" evidence="9">
    <location>
        <begin position="55"/>
        <end position="77"/>
    </location>
</feature>
<evidence type="ECO:0000313" key="11">
    <source>
        <dbReference type="Proteomes" id="UP001050808"/>
    </source>
</evidence>
<keyword evidence="5 9" id="KW-0812">Transmembrane</keyword>
<dbReference type="InterPro" id="IPR000522">
    <property type="entry name" value="ABC_transptr_permease_BtuC"/>
</dbReference>
<accession>A0ABQ3QWP7</accession>
<organism evidence="10 11">
    <name type="scientific">Streptomyces violascens</name>
    <dbReference type="NCBI Taxonomy" id="67381"/>
    <lineage>
        <taxon>Bacteria</taxon>
        <taxon>Bacillati</taxon>
        <taxon>Actinomycetota</taxon>
        <taxon>Actinomycetes</taxon>
        <taxon>Kitasatosporales</taxon>
        <taxon>Streptomycetaceae</taxon>
        <taxon>Streptomyces</taxon>
    </lineage>
</organism>
<evidence type="ECO:0000256" key="5">
    <source>
        <dbReference type="ARBA" id="ARBA00022692"/>
    </source>
</evidence>
<evidence type="ECO:0000256" key="9">
    <source>
        <dbReference type="SAM" id="Phobius"/>
    </source>
</evidence>
<dbReference type="CDD" id="cd06550">
    <property type="entry name" value="TM_ABC_iron-siderophores_like"/>
    <property type="match status" value="1"/>
</dbReference>
<feature type="transmembrane region" description="Helical" evidence="9">
    <location>
        <begin position="241"/>
        <end position="264"/>
    </location>
</feature>
<dbReference type="Gene3D" id="1.10.3470.10">
    <property type="entry name" value="ABC transporter involved in vitamin B12 uptake, BtuC"/>
    <property type="match status" value="1"/>
</dbReference>
<evidence type="ECO:0000256" key="7">
    <source>
        <dbReference type="ARBA" id="ARBA00023136"/>
    </source>
</evidence>
<dbReference type="EMBL" id="BNDY01000017">
    <property type="protein sequence ID" value="GHI41644.1"/>
    <property type="molecule type" value="Genomic_DNA"/>
</dbReference>
<evidence type="ECO:0000256" key="3">
    <source>
        <dbReference type="ARBA" id="ARBA00022448"/>
    </source>
</evidence>
<comment type="similarity">
    <text evidence="2">Belongs to the binding-protein-dependent transport system permease family. FecCD subfamily.</text>
</comment>
<dbReference type="Pfam" id="PF01032">
    <property type="entry name" value="FecCD"/>
    <property type="match status" value="1"/>
</dbReference>
<dbReference type="Proteomes" id="UP001050808">
    <property type="component" value="Unassembled WGS sequence"/>
</dbReference>
<protein>
    <submittedName>
        <fullName evidence="10">Iron ABC transporter permease</fullName>
    </submittedName>
</protein>
<dbReference type="PANTHER" id="PTHR30472">
    <property type="entry name" value="FERRIC ENTEROBACTIN TRANSPORT SYSTEM PERMEASE PROTEIN"/>
    <property type="match status" value="1"/>
</dbReference>
<feature type="transmembrane region" description="Helical" evidence="9">
    <location>
        <begin position="114"/>
        <end position="131"/>
    </location>
</feature>
<comment type="caution">
    <text evidence="10">The sequence shown here is derived from an EMBL/GenBank/DDBJ whole genome shotgun (WGS) entry which is preliminary data.</text>
</comment>
<name>A0ABQ3QWP7_9ACTN</name>
<evidence type="ECO:0000256" key="6">
    <source>
        <dbReference type="ARBA" id="ARBA00022989"/>
    </source>
</evidence>
<feature type="transmembrane region" description="Helical" evidence="9">
    <location>
        <begin position="285"/>
        <end position="311"/>
    </location>
</feature>
<feature type="transmembrane region" description="Helical" evidence="9">
    <location>
        <begin position="170"/>
        <end position="189"/>
    </location>
</feature>
<dbReference type="SUPFAM" id="SSF81345">
    <property type="entry name" value="ABC transporter involved in vitamin B12 uptake, BtuC"/>
    <property type="match status" value="1"/>
</dbReference>
<sequence>MLPGTRRHVGGPPSGEGETPQRPGAGARVAPVDMGTTTVERPAPSRIVGARRRRVVGLAAVVAVLAVAAVVSIAVGARALTPAEVWHGLFSGPDGDQKATDIELIVQTVRVPRTVLAIVAGIALGVGGALIQGFTRNPIADTGLLGVNTGASFAVVSAISLLGLADPFQYIWFAFLGAALAGGVVFGLSSIGRGAGNPLTLALAGQGVTVFLAAMTTAVALSDKAALNALRFWNVGSVAGVPFRVIWPMSAFIVVGLVLALALLPSVNLLNLGDDVARGLGVNITLIRTVGIVAITLLAGAATAACGPIAFLGLMVAHVARYLAGPDYRWLVPYAGLLGAVVLLVCDIVGRVVVRPGELDAGVLVALLGAPFFAVLVWRGKFKSA</sequence>
<evidence type="ECO:0000256" key="4">
    <source>
        <dbReference type="ARBA" id="ARBA00022475"/>
    </source>
</evidence>
<keyword evidence="7 9" id="KW-0472">Membrane</keyword>
<reference evidence="10" key="1">
    <citation type="submission" date="2024-05" db="EMBL/GenBank/DDBJ databases">
        <title>Whole genome shotgun sequence of Streptomyces violascens NBRC 12920.</title>
        <authorList>
            <person name="Komaki H."/>
            <person name="Tamura T."/>
        </authorList>
    </citation>
    <scope>NUCLEOTIDE SEQUENCE</scope>
    <source>
        <strain evidence="10">NBRC 12920</strain>
    </source>
</reference>
<comment type="subcellular location">
    <subcellularLocation>
        <location evidence="1">Cell membrane</location>
        <topology evidence="1">Multi-pass membrane protein</topology>
    </subcellularLocation>
</comment>
<feature type="region of interest" description="Disordered" evidence="8">
    <location>
        <begin position="1"/>
        <end position="30"/>
    </location>
</feature>
<gene>
    <name evidence="10" type="ORF">Sviol_60520</name>
</gene>
<feature type="transmembrane region" description="Helical" evidence="9">
    <location>
        <begin position="143"/>
        <end position="164"/>
    </location>
</feature>
<keyword evidence="3" id="KW-0813">Transport</keyword>
<evidence type="ECO:0000313" key="10">
    <source>
        <dbReference type="EMBL" id="GHI41644.1"/>
    </source>
</evidence>